<dbReference type="SUPFAM" id="SSF81383">
    <property type="entry name" value="F-box domain"/>
    <property type="match status" value="1"/>
</dbReference>
<evidence type="ECO:0000259" key="1">
    <source>
        <dbReference type="Pfam" id="PF00646"/>
    </source>
</evidence>
<keyword evidence="3" id="KW-1185">Reference proteome</keyword>
<dbReference type="InterPro" id="IPR036047">
    <property type="entry name" value="F-box-like_dom_sf"/>
</dbReference>
<evidence type="ECO:0000313" key="2">
    <source>
        <dbReference type="EMBL" id="CAG9334713.1"/>
    </source>
</evidence>
<protein>
    <recommendedName>
        <fullName evidence="1">F-box domain-containing protein</fullName>
    </recommendedName>
</protein>
<proteinExistence type="predicted"/>
<reference evidence="2" key="1">
    <citation type="submission" date="2021-09" db="EMBL/GenBank/DDBJ databases">
        <authorList>
            <consortium name="AG Swart"/>
            <person name="Singh M."/>
            <person name="Singh A."/>
            <person name="Seah K."/>
            <person name="Emmerich C."/>
        </authorList>
    </citation>
    <scope>NUCLEOTIDE SEQUENCE</scope>
    <source>
        <strain evidence="2">ATCC30299</strain>
    </source>
</reference>
<sequence length="400" mass="46981">MASEQKASLQCLSLNLLTEISEYLLPLDIVSLLGVCKRLHSFWTSKLAYKTILNPPYFNLTVRESWLLLQIKYLSERKNYPEIQRIGSLKMIYVLDISYSPLVLTLFLDKNLSKWKPYKNNRYKIIKNLETNFSVHSLAYHNGHLCILYTNNMLRCLLNSEILLNIENFEINYLNVLKMFYLNNAEYLVLFLNSGWVVFMNNQCEIISNRKIGTISEYKVIKNDIFIACVYNEVIAISPNKVQKLCVFKDIVSPNIFINKESQKIIIGISKNVETQFQHKSIQIAKKGKYYADIERRLFFQKINNRSCVSVVDEKTNKKYRFKAAREVASIFGDKRMILVAVNHWENRQTSLLFYLWEDGSPIFTKDFDKNINVLGFEFPYVIYSYTSDIMIEEIHVMKL</sequence>
<dbReference type="AlphaFoldDB" id="A0AAU9KG79"/>
<dbReference type="InterPro" id="IPR001810">
    <property type="entry name" value="F-box_dom"/>
</dbReference>
<name>A0AAU9KG79_9CILI</name>
<dbReference type="Pfam" id="PF00646">
    <property type="entry name" value="F-box"/>
    <property type="match status" value="1"/>
</dbReference>
<evidence type="ECO:0000313" key="3">
    <source>
        <dbReference type="Proteomes" id="UP001162131"/>
    </source>
</evidence>
<organism evidence="2 3">
    <name type="scientific">Blepharisma stoltei</name>
    <dbReference type="NCBI Taxonomy" id="1481888"/>
    <lineage>
        <taxon>Eukaryota</taxon>
        <taxon>Sar</taxon>
        <taxon>Alveolata</taxon>
        <taxon>Ciliophora</taxon>
        <taxon>Postciliodesmatophora</taxon>
        <taxon>Heterotrichea</taxon>
        <taxon>Heterotrichida</taxon>
        <taxon>Blepharismidae</taxon>
        <taxon>Blepharisma</taxon>
    </lineage>
</organism>
<accession>A0AAU9KG79</accession>
<feature type="domain" description="F-box" evidence="1">
    <location>
        <begin position="9"/>
        <end position="47"/>
    </location>
</feature>
<comment type="caution">
    <text evidence="2">The sequence shown here is derived from an EMBL/GenBank/DDBJ whole genome shotgun (WGS) entry which is preliminary data.</text>
</comment>
<gene>
    <name evidence="2" type="ORF">BSTOLATCC_MIC62255</name>
</gene>
<dbReference type="Proteomes" id="UP001162131">
    <property type="component" value="Unassembled WGS sequence"/>
</dbReference>
<dbReference type="EMBL" id="CAJZBQ010000059">
    <property type="protein sequence ID" value="CAG9334713.1"/>
    <property type="molecule type" value="Genomic_DNA"/>
</dbReference>